<accession>A0A1B2IVH4</accession>
<dbReference type="EMBL" id="CP014924">
    <property type="protein sequence ID" value="ANZ66066.1"/>
    <property type="molecule type" value="Genomic_DNA"/>
</dbReference>
<dbReference type="KEGG" id="lpd:AYR62_00775"/>
<evidence type="ECO:0000313" key="4">
    <source>
        <dbReference type="Proteomes" id="UP000093267"/>
    </source>
</evidence>
<dbReference type="STRING" id="240427.AYR62_00775"/>
<dbReference type="InterPro" id="IPR035985">
    <property type="entry name" value="Ubiquitin-activating_enz"/>
</dbReference>
<dbReference type="GO" id="GO:0008146">
    <property type="term" value="F:sulfotransferase activity"/>
    <property type="evidence" value="ECO:0007669"/>
    <property type="project" value="TreeGrafter"/>
</dbReference>
<gene>
    <name evidence="3" type="ORF">AYR63_02165</name>
</gene>
<dbReference type="GO" id="GO:0005829">
    <property type="term" value="C:cytosol"/>
    <property type="evidence" value="ECO:0007669"/>
    <property type="project" value="TreeGrafter"/>
</dbReference>
<dbReference type="AlphaFoldDB" id="A0A1B2IVH4"/>
<dbReference type="Gene3D" id="3.40.50.720">
    <property type="entry name" value="NAD(P)-binding Rossmann-like Domain"/>
    <property type="match status" value="1"/>
</dbReference>
<dbReference type="InterPro" id="IPR000594">
    <property type="entry name" value="ThiF_NAD_FAD-bd"/>
</dbReference>
<dbReference type="OrthoDB" id="9804286at2"/>
<evidence type="ECO:0000259" key="2">
    <source>
        <dbReference type="Pfam" id="PF00899"/>
    </source>
</evidence>
<sequence length="347" mass="38569">MANRFDRQERVKAIGVAGQQRISQATVLIAGVGALGSYTAEQLVRAGVHKLILIDPDTVSLTNLQRQALFTEDDVKQHRLKVDAAKTHLLAINSEADIVTYPEPLNQYHLTKLHFDLVLDCLDNFRTRDLLNKAALVNNFDYIFASCAGTFGSVMPISPRRHACLSCVYPNLEALKQTDCDLIGVNTALVPLVSALQVSLALHVLVDPETVNFDQLTTIDNWSLQHQAFKIRKSDTCPVCHRTDWSLAAEPVTNQLSVMCGTQTYAAVVELPGLPVLAQRLIDRNIAVKEFKHFLSFNWQDYQISLFENGRVLLYGLPDLTQANQLFADLSATLFQPSTDIEVSEHG</sequence>
<reference evidence="3 4" key="1">
    <citation type="submission" date="2016-03" db="EMBL/GenBank/DDBJ databases">
        <title>Pediococcus and Lactobacillus from brewery environment - whole genome sequencing and assembly.</title>
        <authorList>
            <person name="Behr J."/>
            <person name="Geissler A.J."/>
            <person name="Vogel R.F."/>
        </authorList>
    </citation>
    <scope>NUCLEOTIDE SEQUENCE [LARGE SCALE GENOMIC DNA]</scope>
    <source>
        <strain evidence="3 4">TMW 1.1995</strain>
    </source>
</reference>
<dbReference type="PANTHER" id="PTHR10953:SF102">
    <property type="entry name" value="ADENYLYLTRANSFERASE AND SULFURTRANSFERASE MOCS3"/>
    <property type="match status" value="1"/>
</dbReference>
<evidence type="ECO:0000256" key="1">
    <source>
        <dbReference type="ARBA" id="ARBA00009919"/>
    </source>
</evidence>
<dbReference type="GO" id="GO:0016779">
    <property type="term" value="F:nucleotidyltransferase activity"/>
    <property type="evidence" value="ECO:0007669"/>
    <property type="project" value="TreeGrafter"/>
</dbReference>
<dbReference type="PANTHER" id="PTHR10953">
    <property type="entry name" value="UBIQUITIN-ACTIVATING ENZYME E1"/>
    <property type="match status" value="1"/>
</dbReference>
<dbReference type="FunFam" id="3.40.50.720:FF:000080">
    <property type="entry name" value="Thiazole biosynthesis adenylyltransferase ThiF"/>
    <property type="match status" value="1"/>
</dbReference>
<protein>
    <submittedName>
        <fullName evidence="3">Molybdopterin biosynthesis protein MoeB</fullName>
    </submittedName>
</protein>
<dbReference type="InterPro" id="IPR045886">
    <property type="entry name" value="ThiF/MoeB/HesA"/>
</dbReference>
<name>A0A1B2IVH4_9LACO</name>
<evidence type="ECO:0000313" key="3">
    <source>
        <dbReference type="EMBL" id="ANZ66066.1"/>
    </source>
</evidence>
<comment type="similarity">
    <text evidence="1">Belongs to the HesA/MoeB/ThiF family.</text>
</comment>
<keyword evidence="4" id="KW-1185">Reference proteome</keyword>
<dbReference type="GO" id="GO:0004792">
    <property type="term" value="F:thiosulfate-cyanide sulfurtransferase activity"/>
    <property type="evidence" value="ECO:0007669"/>
    <property type="project" value="TreeGrafter"/>
</dbReference>
<dbReference type="RefSeq" id="WP_065911400.1">
    <property type="nucleotide sequence ID" value="NZ_CP014915.1"/>
</dbReference>
<proteinExistence type="inferred from homology"/>
<dbReference type="GO" id="GO:0008641">
    <property type="term" value="F:ubiquitin-like modifier activating enzyme activity"/>
    <property type="evidence" value="ECO:0007669"/>
    <property type="project" value="InterPro"/>
</dbReference>
<dbReference type="Pfam" id="PF00899">
    <property type="entry name" value="ThiF"/>
    <property type="match status" value="1"/>
</dbReference>
<organism evidence="3 4">
    <name type="scientific">Secundilactobacillus paracollinoides</name>
    <dbReference type="NCBI Taxonomy" id="240427"/>
    <lineage>
        <taxon>Bacteria</taxon>
        <taxon>Bacillati</taxon>
        <taxon>Bacillota</taxon>
        <taxon>Bacilli</taxon>
        <taxon>Lactobacillales</taxon>
        <taxon>Lactobacillaceae</taxon>
        <taxon>Secundilactobacillus</taxon>
    </lineage>
</organism>
<dbReference type="CDD" id="cd00757">
    <property type="entry name" value="ThiF_MoeB_HesA_family"/>
    <property type="match status" value="1"/>
</dbReference>
<feature type="domain" description="THIF-type NAD/FAD binding fold" evidence="2">
    <location>
        <begin position="5"/>
        <end position="239"/>
    </location>
</feature>
<dbReference type="SUPFAM" id="SSF69572">
    <property type="entry name" value="Activating enzymes of the ubiquitin-like proteins"/>
    <property type="match status" value="1"/>
</dbReference>
<dbReference type="Proteomes" id="UP000093267">
    <property type="component" value="Chromosome"/>
</dbReference>